<comment type="subcellular location">
    <subcellularLocation>
        <location evidence="1">Membrane</location>
        <topology evidence="1">Multi-pass membrane protein</topology>
    </subcellularLocation>
</comment>
<keyword evidence="7 8" id="KW-0472">Membrane</keyword>
<keyword evidence="5" id="KW-0914">Notch signaling pathway</keyword>
<proteinExistence type="inferred from homology"/>
<keyword evidence="10" id="KW-1185">Reference proteome</keyword>
<accession>A0AAN9Y8W3</accession>
<evidence type="ECO:0000313" key="10">
    <source>
        <dbReference type="Proteomes" id="UP001367676"/>
    </source>
</evidence>
<dbReference type="Proteomes" id="UP001367676">
    <property type="component" value="Unassembled WGS sequence"/>
</dbReference>
<comment type="caution">
    <text evidence="9">The sequence shown here is derived from an EMBL/GenBank/DDBJ whole genome shotgun (WGS) entry which is preliminary data.</text>
</comment>
<evidence type="ECO:0000256" key="8">
    <source>
        <dbReference type="SAM" id="Phobius"/>
    </source>
</evidence>
<evidence type="ECO:0000256" key="4">
    <source>
        <dbReference type="ARBA" id="ARBA00022692"/>
    </source>
</evidence>
<reference evidence="9 10" key="1">
    <citation type="submission" date="2024-03" db="EMBL/GenBank/DDBJ databases">
        <title>Adaptation during the transition from Ophiocordyceps entomopathogen to insect associate is accompanied by gene loss and intensified selection.</title>
        <authorList>
            <person name="Ward C.M."/>
            <person name="Onetto C.A."/>
            <person name="Borneman A.R."/>
        </authorList>
    </citation>
    <scope>NUCLEOTIDE SEQUENCE [LARGE SCALE GENOMIC DNA]</scope>
    <source>
        <strain evidence="9">AWRI1</strain>
        <tissue evidence="9">Single Adult Female</tissue>
    </source>
</reference>
<evidence type="ECO:0000256" key="2">
    <source>
        <dbReference type="ARBA" id="ARBA00009607"/>
    </source>
</evidence>
<evidence type="ECO:0000313" key="9">
    <source>
        <dbReference type="EMBL" id="KAK7603456.1"/>
    </source>
</evidence>
<dbReference type="AlphaFoldDB" id="A0AAN9Y8W3"/>
<evidence type="ECO:0000256" key="1">
    <source>
        <dbReference type="ARBA" id="ARBA00004141"/>
    </source>
</evidence>
<dbReference type="GO" id="GO:0007220">
    <property type="term" value="P:Notch receptor processing"/>
    <property type="evidence" value="ECO:0007669"/>
    <property type="project" value="TreeGrafter"/>
</dbReference>
<evidence type="ECO:0000256" key="5">
    <source>
        <dbReference type="ARBA" id="ARBA00022976"/>
    </source>
</evidence>
<dbReference type="InterPro" id="IPR019379">
    <property type="entry name" value="Gamma_Secretase_Asp_P_PEN2"/>
</dbReference>
<protein>
    <recommendedName>
        <fullName evidence="3">Gamma-secretase subunit PEN-2</fullName>
    </recommendedName>
</protein>
<comment type="similarity">
    <text evidence="2">Belongs to the PEN-2 family.</text>
</comment>
<evidence type="ECO:0000256" key="6">
    <source>
        <dbReference type="ARBA" id="ARBA00022989"/>
    </source>
</evidence>
<evidence type="ECO:0000256" key="7">
    <source>
        <dbReference type="ARBA" id="ARBA00023136"/>
    </source>
</evidence>
<keyword evidence="4 8" id="KW-0812">Transmembrane</keyword>
<sequence>MDKSRLSNAEKLKVCQLYYKLGFLALPAIWAVNYFWFYEEACIHPEFDEQKEIRRLRRRSGIGAAIWLIVIIMWVIIFQTSRIKWGAFGDDISFIIPTGS</sequence>
<keyword evidence="6 8" id="KW-1133">Transmembrane helix</keyword>
<gene>
    <name evidence="9" type="ORF">V9T40_003455</name>
</gene>
<dbReference type="GO" id="GO:0007219">
    <property type="term" value="P:Notch signaling pathway"/>
    <property type="evidence" value="ECO:0007669"/>
    <property type="project" value="UniProtKB-KW"/>
</dbReference>
<dbReference type="Pfam" id="PF10251">
    <property type="entry name" value="PEN-2"/>
    <property type="match status" value="1"/>
</dbReference>
<name>A0AAN9Y8W3_9HEMI</name>
<organism evidence="9 10">
    <name type="scientific">Parthenolecanium corni</name>
    <dbReference type="NCBI Taxonomy" id="536013"/>
    <lineage>
        <taxon>Eukaryota</taxon>
        <taxon>Metazoa</taxon>
        <taxon>Ecdysozoa</taxon>
        <taxon>Arthropoda</taxon>
        <taxon>Hexapoda</taxon>
        <taxon>Insecta</taxon>
        <taxon>Pterygota</taxon>
        <taxon>Neoptera</taxon>
        <taxon>Paraneoptera</taxon>
        <taxon>Hemiptera</taxon>
        <taxon>Sternorrhyncha</taxon>
        <taxon>Coccoidea</taxon>
        <taxon>Coccidae</taxon>
        <taxon>Parthenolecanium</taxon>
    </lineage>
</organism>
<dbReference type="PANTHER" id="PTHR16318">
    <property type="entry name" value="GAMMA-SECRETASE SUBUNIT PEN-2"/>
    <property type="match status" value="1"/>
</dbReference>
<dbReference type="GO" id="GO:0070765">
    <property type="term" value="C:gamma-secretase complex"/>
    <property type="evidence" value="ECO:0007669"/>
    <property type="project" value="TreeGrafter"/>
</dbReference>
<dbReference type="EMBL" id="JBBCAQ010000006">
    <property type="protein sequence ID" value="KAK7603456.1"/>
    <property type="molecule type" value="Genomic_DNA"/>
</dbReference>
<feature type="transmembrane region" description="Helical" evidence="8">
    <location>
        <begin position="21"/>
        <end position="38"/>
    </location>
</feature>
<dbReference type="PANTHER" id="PTHR16318:SF0">
    <property type="entry name" value="GAMMA-SECRETASE SUBUNIT PEN-2"/>
    <property type="match status" value="1"/>
</dbReference>
<evidence type="ECO:0000256" key="3">
    <source>
        <dbReference type="ARBA" id="ARBA00018306"/>
    </source>
</evidence>
<feature type="transmembrane region" description="Helical" evidence="8">
    <location>
        <begin position="58"/>
        <end position="78"/>
    </location>
</feature>